<keyword evidence="2" id="KW-0325">Glycoprotein</keyword>
<accession>A0A4Q0T071</accession>
<feature type="domain" description="Calcineurin-like phosphoesterase" evidence="3">
    <location>
        <begin position="46"/>
        <end position="344"/>
    </location>
</feature>
<dbReference type="Proteomes" id="UP000289437">
    <property type="component" value="Unassembled WGS sequence"/>
</dbReference>
<name>A0A4Q0T071_9BACT</name>
<proteinExistence type="predicted"/>
<reference evidence="4 5" key="1">
    <citation type="submission" date="2018-11" db="EMBL/GenBank/DDBJ databases">
        <authorList>
            <person name="Mardanov A.V."/>
            <person name="Ravin N.V."/>
            <person name="Dedysh S.N."/>
        </authorList>
    </citation>
    <scope>NUCLEOTIDE SEQUENCE [LARGE SCALE GENOMIC DNA]</scope>
    <source>
        <strain evidence="4 5">AF10</strain>
    </source>
</reference>
<keyword evidence="1" id="KW-0378">Hydrolase</keyword>
<dbReference type="OrthoDB" id="106957at2"/>
<dbReference type="EMBL" id="RDSM01000001">
    <property type="protein sequence ID" value="RXH56973.1"/>
    <property type="molecule type" value="Genomic_DNA"/>
</dbReference>
<organism evidence="4 5">
    <name type="scientific">Granulicella sibirica</name>
    <dbReference type="NCBI Taxonomy" id="2479048"/>
    <lineage>
        <taxon>Bacteria</taxon>
        <taxon>Pseudomonadati</taxon>
        <taxon>Acidobacteriota</taxon>
        <taxon>Terriglobia</taxon>
        <taxon>Terriglobales</taxon>
        <taxon>Acidobacteriaceae</taxon>
        <taxon>Granulicella</taxon>
    </lineage>
</organism>
<protein>
    <submittedName>
        <fullName evidence="4">Acid sphingomyelinase-like phosphodiesterase 3b</fullName>
    </submittedName>
</protein>
<comment type="caution">
    <text evidence="4">The sequence shown here is derived from an EMBL/GenBank/DDBJ whole genome shotgun (WGS) entry which is preliminary data.</text>
</comment>
<evidence type="ECO:0000313" key="4">
    <source>
        <dbReference type="EMBL" id="RXH56973.1"/>
    </source>
</evidence>
<dbReference type="SUPFAM" id="SSF56300">
    <property type="entry name" value="Metallo-dependent phosphatases"/>
    <property type="match status" value="1"/>
</dbReference>
<evidence type="ECO:0000259" key="3">
    <source>
        <dbReference type="Pfam" id="PF00149"/>
    </source>
</evidence>
<evidence type="ECO:0000256" key="2">
    <source>
        <dbReference type="ARBA" id="ARBA00023180"/>
    </source>
</evidence>
<dbReference type="InterPro" id="IPR029052">
    <property type="entry name" value="Metallo-depent_PP-like"/>
</dbReference>
<evidence type="ECO:0000256" key="1">
    <source>
        <dbReference type="ARBA" id="ARBA00022801"/>
    </source>
</evidence>
<evidence type="ECO:0000313" key="5">
    <source>
        <dbReference type="Proteomes" id="UP000289437"/>
    </source>
</evidence>
<dbReference type="Gene3D" id="3.60.21.10">
    <property type="match status" value="1"/>
</dbReference>
<dbReference type="PANTHER" id="PTHR10340:SF57">
    <property type="entry name" value="METALLOPHOS DOMAIN-CONTAINING PROTEIN"/>
    <property type="match status" value="1"/>
</dbReference>
<dbReference type="PANTHER" id="PTHR10340">
    <property type="entry name" value="SPHINGOMYELIN PHOSPHODIESTERASE"/>
    <property type="match status" value="1"/>
</dbReference>
<sequence>MTIKALRMHALPSARTLGRLLLMLVLVSRACLWSEPVRAPKTVPALLLSDIHFDPFADPAKISRLAAAPASEWDQIFAAPSSPNREKDYTALLETCNLRGPDTSAELWTSSLQAIKAKAADASFVTVSGDVLAHNFDCKFNQRFPGAKEAERVAFIEETIRYVVRGLRSALPNVPIYVAMGNNDSGCGDYRDERHSPFLTQTAKILAETIPPSERSEMVRDFTAQGSYAATLPASVPNTRILVLDDLFLSSKYGDCAGKPNAVAPAAQIHWLEAQLAMAREHRQHVWVLGHIPTGVDLYATLTSMRNICGRGTPKMFLGNEQLAEVLAANAETVSLAVFGHSHTDELRLLTSEKTPGRPGTGVAVKIVTSISPVNGNNPAFTVARVDPATAGLVDYTVFSASNLTGVNSTWSKEYTFSETYHQPAFNPATLKVLTDGFRLDTPGNTAESAAYLRNFYVGDRSVLIKPLWPEYVCALTHDSAQSFTNCVCKK</sequence>
<dbReference type="Pfam" id="PF00149">
    <property type="entry name" value="Metallophos"/>
    <property type="match status" value="1"/>
</dbReference>
<keyword evidence="5" id="KW-1185">Reference proteome</keyword>
<gene>
    <name evidence="4" type="ORF">GRAN_0283</name>
</gene>
<reference evidence="5" key="2">
    <citation type="submission" date="2019-02" db="EMBL/GenBank/DDBJ databases">
        <title>Granulicella sibirica sp. nov., a psychrotolerant acidobacterium isolated from an organic soil layer in forested tundra, West Siberia.</title>
        <authorList>
            <person name="Oshkin I.Y."/>
            <person name="Kulichevskaya I.S."/>
            <person name="Rijpstra W.I.C."/>
            <person name="Sinninghe Damste J.S."/>
            <person name="Rakitin A.L."/>
            <person name="Ravin N.V."/>
            <person name="Dedysh S.N."/>
        </authorList>
    </citation>
    <scope>NUCLEOTIDE SEQUENCE [LARGE SCALE GENOMIC DNA]</scope>
    <source>
        <strain evidence="5">AF10</strain>
    </source>
</reference>
<dbReference type="RefSeq" id="WP_128911214.1">
    <property type="nucleotide sequence ID" value="NZ_RDSM01000001.1"/>
</dbReference>
<dbReference type="InterPro" id="IPR004843">
    <property type="entry name" value="Calcineurin-like_PHP"/>
</dbReference>
<dbReference type="AlphaFoldDB" id="A0A4Q0T071"/>
<dbReference type="GO" id="GO:0016787">
    <property type="term" value="F:hydrolase activity"/>
    <property type="evidence" value="ECO:0007669"/>
    <property type="project" value="UniProtKB-KW"/>
</dbReference>